<dbReference type="EMBL" id="WLYK01000008">
    <property type="protein sequence ID" value="MTD15958.1"/>
    <property type="molecule type" value="Genomic_DNA"/>
</dbReference>
<dbReference type="GO" id="GO:0016616">
    <property type="term" value="F:oxidoreductase activity, acting on the CH-OH group of donors, NAD or NADP as acceptor"/>
    <property type="evidence" value="ECO:0007669"/>
    <property type="project" value="TreeGrafter"/>
</dbReference>
<dbReference type="GO" id="GO:0048038">
    <property type="term" value="F:quinone binding"/>
    <property type="evidence" value="ECO:0007669"/>
    <property type="project" value="TreeGrafter"/>
</dbReference>
<reference evidence="3 4" key="1">
    <citation type="submission" date="2019-11" db="EMBL/GenBank/DDBJ databases">
        <authorList>
            <person name="Jiang L.-Q."/>
        </authorList>
    </citation>
    <scope>NUCLEOTIDE SEQUENCE [LARGE SCALE GENOMIC DNA]</scope>
    <source>
        <strain evidence="3 4">YIM 132087</strain>
    </source>
</reference>
<name>A0A7K1FP80_9ACTN</name>
<dbReference type="PANTHER" id="PTHR42760:SF133">
    <property type="entry name" value="3-OXOACYL-[ACYL-CARRIER-PROTEIN] REDUCTASE"/>
    <property type="match status" value="1"/>
</dbReference>
<dbReference type="Proteomes" id="UP000460221">
    <property type="component" value="Unassembled WGS sequence"/>
</dbReference>
<dbReference type="GO" id="GO:0006633">
    <property type="term" value="P:fatty acid biosynthetic process"/>
    <property type="evidence" value="ECO:0007669"/>
    <property type="project" value="TreeGrafter"/>
</dbReference>
<dbReference type="Pfam" id="PF13561">
    <property type="entry name" value="adh_short_C2"/>
    <property type="match status" value="1"/>
</dbReference>
<sequence>MLAGRTALVTGAAHGIGAATAGLLTAHGARVLLADVDADGLAATAAALPAGSTAVLAGDLTAPGHPAEIVAAAVDLGAGELDIVVNNAGYNLNARLVEMSDEAWQAMLDIHVTAPFAVLRAAGPHLIAAAERDRAAGREVFRKVVSITSIALMGSAYQANYAAAKAAVVGLTKSLAKEWGPHLVNVNAVGFGSVDTRLTRPRDADNVLHLPGGDVRLGLSEKVMTVAAQSIPSGRVASPQEAAGAVFLLCTPWSDWITGQVLLATGGQVYGMSG</sequence>
<dbReference type="Gene3D" id="3.40.50.720">
    <property type="entry name" value="NAD(P)-binding Rossmann-like Domain"/>
    <property type="match status" value="1"/>
</dbReference>
<organism evidence="3 4">
    <name type="scientific">Nakamurella alba</name>
    <dbReference type="NCBI Taxonomy" id="2665158"/>
    <lineage>
        <taxon>Bacteria</taxon>
        <taxon>Bacillati</taxon>
        <taxon>Actinomycetota</taxon>
        <taxon>Actinomycetes</taxon>
        <taxon>Nakamurellales</taxon>
        <taxon>Nakamurellaceae</taxon>
        <taxon>Nakamurella</taxon>
    </lineage>
</organism>
<dbReference type="PRINTS" id="PR00081">
    <property type="entry name" value="GDHRDH"/>
</dbReference>
<dbReference type="PANTHER" id="PTHR42760">
    <property type="entry name" value="SHORT-CHAIN DEHYDROGENASES/REDUCTASES FAMILY MEMBER"/>
    <property type="match status" value="1"/>
</dbReference>
<evidence type="ECO:0000256" key="1">
    <source>
        <dbReference type="ARBA" id="ARBA00006484"/>
    </source>
</evidence>
<evidence type="ECO:0000256" key="2">
    <source>
        <dbReference type="ARBA" id="ARBA00023002"/>
    </source>
</evidence>
<dbReference type="InterPro" id="IPR002347">
    <property type="entry name" value="SDR_fam"/>
</dbReference>
<evidence type="ECO:0000313" key="3">
    <source>
        <dbReference type="EMBL" id="MTD15958.1"/>
    </source>
</evidence>
<dbReference type="SUPFAM" id="SSF51735">
    <property type="entry name" value="NAD(P)-binding Rossmann-fold domains"/>
    <property type="match status" value="1"/>
</dbReference>
<dbReference type="InterPro" id="IPR036291">
    <property type="entry name" value="NAD(P)-bd_dom_sf"/>
</dbReference>
<dbReference type="FunFam" id="3.40.50.720:FF:000084">
    <property type="entry name" value="Short-chain dehydrogenase reductase"/>
    <property type="match status" value="1"/>
</dbReference>
<accession>A0A7K1FP80</accession>
<protein>
    <submittedName>
        <fullName evidence="3">SDR family oxidoreductase</fullName>
    </submittedName>
</protein>
<proteinExistence type="inferred from homology"/>
<comment type="caution">
    <text evidence="3">The sequence shown here is derived from an EMBL/GenBank/DDBJ whole genome shotgun (WGS) entry which is preliminary data.</text>
</comment>
<evidence type="ECO:0000313" key="4">
    <source>
        <dbReference type="Proteomes" id="UP000460221"/>
    </source>
</evidence>
<gene>
    <name evidence="3" type="ORF">GIS00_18645</name>
</gene>
<dbReference type="PRINTS" id="PR00080">
    <property type="entry name" value="SDRFAMILY"/>
</dbReference>
<keyword evidence="4" id="KW-1185">Reference proteome</keyword>
<keyword evidence="2" id="KW-0560">Oxidoreductase</keyword>
<dbReference type="CDD" id="cd05233">
    <property type="entry name" value="SDR_c"/>
    <property type="match status" value="1"/>
</dbReference>
<comment type="similarity">
    <text evidence="1">Belongs to the short-chain dehydrogenases/reductases (SDR) family.</text>
</comment>
<dbReference type="AlphaFoldDB" id="A0A7K1FP80"/>